<comment type="caution">
    <text evidence="1">The sequence shown here is derived from an EMBL/GenBank/DDBJ whole genome shotgun (WGS) entry which is preliminary data.</text>
</comment>
<dbReference type="EMBL" id="QGTW01000020">
    <property type="protein sequence ID" value="PWW19486.1"/>
    <property type="molecule type" value="Genomic_DNA"/>
</dbReference>
<dbReference type="Proteomes" id="UP000247150">
    <property type="component" value="Unassembled WGS sequence"/>
</dbReference>
<proteinExistence type="predicted"/>
<protein>
    <submittedName>
        <fullName evidence="1">Uncharacterized protein</fullName>
    </submittedName>
</protein>
<name>A0A2V2ZKM2_9BACI</name>
<evidence type="ECO:0000313" key="2">
    <source>
        <dbReference type="Proteomes" id="UP000247150"/>
    </source>
</evidence>
<sequence length="79" mass="9339">MPLRINTKSHKQYNADAFTEVDYIDLIKIYNSLKDGMSKPEDWFDKEKKKTAKSNLSGLLKKRKKLIKKNLKSRIKRVI</sequence>
<gene>
    <name evidence="1" type="ORF">DFO73_12056</name>
</gene>
<dbReference type="AlphaFoldDB" id="A0A2V2ZKM2"/>
<organism evidence="1 2">
    <name type="scientific">Cytobacillus oceanisediminis</name>
    <dbReference type="NCBI Taxonomy" id="665099"/>
    <lineage>
        <taxon>Bacteria</taxon>
        <taxon>Bacillati</taxon>
        <taxon>Bacillota</taxon>
        <taxon>Bacilli</taxon>
        <taxon>Bacillales</taxon>
        <taxon>Bacillaceae</taxon>
        <taxon>Cytobacillus</taxon>
    </lineage>
</organism>
<reference evidence="1 2" key="1">
    <citation type="submission" date="2018-05" db="EMBL/GenBank/DDBJ databases">
        <title>Freshwater and sediment microbial communities from various areas in North America, analyzing microbe dynamics in response to fracking.</title>
        <authorList>
            <person name="Lamendella R."/>
        </authorList>
    </citation>
    <scope>NUCLEOTIDE SEQUENCE [LARGE SCALE GENOMIC DNA]</scope>
    <source>
        <strain evidence="1 2">15_TX</strain>
    </source>
</reference>
<evidence type="ECO:0000313" key="1">
    <source>
        <dbReference type="EMBL" id="PWW19486.1"/>
    </source>
</evidence>
<accession>A0A2V2ZKM2</accession>